<organism evidence="1 2">
    <name type="scientific">Myroides phaeus</name>
    <dbReference type="NCBI Taxonomy" id="702745"/>
    <lineage>
        <taxon>Bacteria</taxon>
        <taxon>Pseudomonadati</taxon>
        <taxon>Bacteroidota</taxon>
        <taxon>Flavobacteriia</taxon>
        <taxon>Flavobacteriales</taxon>
        <taxon>Flavobacteriaceae</taxon>
        <taxon>Myroides</taxon>
    </lineage>
</organism>
<reference evidence="2" key="1">
    <citation type="submission" date="2016-10" db="EMBL/GenBank/DDBJ databases">
        <authorList>
            <person name="Varghese N."/>
            <person name="Submissions S."/>
        </authorList>
    </citation>
    <scope>NUCLEOTIDE SEQUENCE [LARGE SCALE GENOMIC DNA]</scope>
    <source>
        <strain evidence="2">DSM 23313</strain>
    </source>
</reference>
<dbReference type="AlphaFoldDB" id="A0A1G8GXD0"/>
<proteinExistence type="predicted"/>
<evidence type="ECO:0000313" key="2">
    <source>
        <dbReference type="Proteomes" id="UP000243588"/>
    </source>
</evidence>
<evidence type="ECO:0000313" key="1">
    <source>
        <dbReference type="EMBL" id="SDH98931.1"/>
    </source>
</evidence>
<gene>
    <name evidence="1" type="ORF">SAMN05421818_13413</name>
</gene>
<protein>
    <submittedName>
        <fullName evidence="1">Uncharacterized protein</fullName>
    </submittedName>
</protein>
<name>A0A1G8GXD0_9FLAO</name>
<sequence length="41" mass="4659">MKGFYVIMGSGMSNIKTDILIETTVYIEISNKMLELILKYG</sequence>
<dbReference type="Proteomes" id="UP000243588">
    <property type="component" value="Unassembled WGS sequence"/>
</dbReference>
<dbReference type="EMBL" id="FNDQ01000034">
    <property type="protein sequence ID" value="SDH98931.1"/>
    <property type="molecule type" value="Genomic_DNA"/>
</dbReference>
<accession>A0A1G8GXD0</accession>
<keyword evidence="2" id="KW-1185">Reference proteome</keyword>